<dbReference type="GO" id="GO:0008270">
    <property type="term" value="F:zinc ion binding"/>
    <property type="evidence" value="ECO:0007669"/>
    <property type="project" value="InterPro"/>
</dbReference>
<dbReference type="Pfam" id="PF01400">
    <property type="entry name" value="Astacin"/>
    <property type="match status" value="1"/>
</dbReference>
<reference evidence="2 3" key="1">
    <citation type="submission" date="2017-09" db="EMBL/GenBank/DDBJ databases">
        <title>Genomic, metabolic, and phenotypic characteristics of bacterial isolates from the natural microbiome of the model nematode Caenorhabditis elegans.</title>
        <authorList>
            <person name="Zimmermann J."/>
            <person name="Obeng N."/>
            <person name="Yang W."/>
            <person name="Obeng O."/>
            <person name="Kissoyan K."/>
            <person name="Pees B."/>
            <person name="Dirksen P."/>
            <person name="Hoppner M."/>
            <person name="Franke A."/>
            <person name="Rosenstiel P."/>
            <person name="Leippe M."/>
            <person name="Dierking K."/>
            <person name="Kaleta C."/>
            <person name="Schulenburg H."/>
        </authorList>
    </citation>
    <scope>NUCLEOTIDE SEQUENCE [LARGE SCALE GENOMIC DNA]</scope>
    <source>
        <strain evidence="2 3">MYb184</strain>
    </source>
</reference>
<dbReference type="SUPFAM" id="SSF55486">
    <property type="entry name" value="Metalloproteases ('zincins'), catalytic domain"/>
    <property type="match status" value="1"/>
</dbReference>
<dbReference type="Gene3D" id="3.40.390.10">
    <property type="entry name" value="Collagenase (Catalytic Domain)"/>
    <property type="match status" value="2"/>
</dbReference>
<dbReference type="SMART" id="SM00235">
    <property type="entry name" value="ZnMc"/>
    <property type="match status" value="1"/>
</dbReference>
<dbReference type="Proteomes" id="UP000239458">
    <property type="component" value="Unassembled WGS sequence"/>
</dbReference>
<protein>
    <recommendedName>
        <fullName evidence="1">Peptidase metallopeptidase domain-containing protein</fullName>
    </recommendedName>
</protein>
<dbReference type="GO" id="GO:0004222">
    <property type="term" value="F:metalloendopeptidase activity"/>
    <property type="evidence" value="ECO:0007669"/>
    <property type="project" value="InterPro"/>
</dbReference>
<dbReference type="InterPro" id="IPR024079">
    <property type="entry name" value="MetalloPept_cat_dom_sf"/>
</dbReference>
<proteinExistence type="predicted"/>
<dbReference type="InterPro" id="IPR006026">
    <property type="entry name" value="Peptidase_Metallo"/>
</dbReference>
<dbReference type="GO" id="GO:0006508">
    <property type="term" value="P:proteolysis"/>
    <property type="evidence" value="ECO:0007669"/>
    <property type="project" value="InterPro"/>
</dbReference>
<sequence length="375" mass="41975">MSVINNSYRQTYTHIENPTTTTINEQTQVESTPRSRSKRGIGAIHRRWPQNSTVTIGFIGTTPDQEALVKKGFSEFTPYINLTFKYVAGTDANIRVGHNDRPGLNGYSYVGTDARKAPTGKPTLFIDFNRKPEEIVATTIHEGLHAVGVLHEHQHPERTIEFDKAELLKRAEKLEDPEKTLTNNALDTIKPQKNGPIFTGYDQKSMTHYAFTSKELKGAPEIKKNTKLSLGDIELLSKKMYPIPPHPSREDSIKQLKATAVVQKLWPEHSKVTVSLYGMGDEQKKFVKHNIEKLQPHVNNHVVFTDQNDGDIRISLSADGTSWSQIGTDAKSTDTSQPTMGIHWDANKKKTARAVKHMFAKALGLTDITLPKKSA</sequence>
<evidence type="ECO:0000313" key="3">
    <source>
        <dbReference type="Proteomes" id="UP000239458"/>
    </source>
</evidence>
<dbReference type="InterPro" id="IPR001506">
    <property type="entry name" value="Peptidase_M12A"/>
</dbReference>
<dbReference type="RefSeq" id="WP_105226014.1">
    <property type="nucleotide sequence ID" value="NZ_PCQE01000051.1"/>
</dbReference>
<evidence type="ECO:0000259" key="1">
    <source>
        <dbReference type="SMART" id="SM00235"/>
    </source>
</evidence>
<name>A0A2S9DC21_PSECE</name>
<dbReference type="EMBL" id="PCQE01000051">
    <property type="protein sequence ID" value="PRB95043.1"/>
    <property type="molecule type" value="Genomic_DNA"/>
</dbReference>
<accession>A0A2S9DC21</accession>
<dbReference type="AlphaFoldDB" id="A0A2S9DC21"/>
<gene>
    <name evidence="2" type="ORF">CQ006_22745</name>
</gene>
<organism evidence="2 3">
    <name type="scientific">Pseudomonas cedrina</name>
    <dbReference type="NCBI Taxonomy" id="651740"/>
    <lineage>
        <taxon>Bacteria</taxon>
        <taxon>Pseudomonadati</taxon>
        <taxon>Pseudomonadota</taxon>
        <taxon>Gammaproteobacteria</taxon>
        <taxon>Pseudomonadales</taxon>
        <taxon>Pseudomonadaceae</taxon>
        <taxon>Pseudomonas</taxon>
    </lineage>
</organism>
<evidence type="ECO:0000313" key="2">
    <source>
        <dbReference type="EMBL" id="PRB95043.1"/>
    </source>
</evidence>
<feature type="domain" description="Peptidase metallopeptidase" evidence="1">
    <location>
        <begin position="44"/>
        <end position="190"/>
    </location>
</feature>
<comment type="caution">
    <text evidence="2">The sequence shown here is derived from an EMBL/GenBank/DDBJ whole genome shotgun (WGS) entry which is preliminary data.</text>
</comment>